<dbReference type="PANTHER" id="PTHR19433:SF111">
    <property type="entry name" value="T CELL RECEPTOR ALPHA VARIABLE 4"/>
    <property type="match status" value="1"/>
</dbReference>
<evidence type="ECO:0000256" key="1">
    <source>
        <dbReference type="ARBA" id="ARBA00004236"/>
    </source>
</evidence>
<dbReference type="EMBL" id="JAYMGO010000007">
    <property type="protein sequence ID" value="KAL1271800.1"/>
    <property type="molecule type" value="Genomic_DNA"/>
</dbReference>
<keyword evidence="2" id="KW-1003">Cell membrane</keyword>
<evidence type="ECO:0000313" key="11">
    <source>
        <dbReference type="Proteomes" id="UP001558613"/>
    </source>
</evidence>
<dbReference type="Gene3D" id="2.60.40.10">
    <property type="entry name" value="Immunoglobulins"/>
    <property type="match status" value="1"/>
</dbReference>
<evidence type="ECO:0000256" key="7">
    <source>
        <dbReference type="ARBA" id="ARBA00023180"/>
    </source>
</evidence>
<accession>A0ABR3N4E6</accession>
<keyword evidence="3" id="KW-0732">Signal</keyword>
<keyword evidence="8" id="KW-1133">Transmembrane helix</keyword>
<evidence type="ECO:0000256" key="4">
    <source>
        <dbReference type="ARBA" id="ARBA00022859"/>
    </source>
</evidence>
<dbReference type="InterPro" id="IPR052051">
    <property type="entry name" value="TCR_complex_component"/>
</dbReference>
<evidence type="ECO:0000256" key="3">
    <source>
        <dbReference type="ARBA" id="ARBA00022729"/>
    </source>
</evidence>
<evidence type="ECO:0000259" key="9">
    <source>
        <dbReference type="PROSITE" id="PS50835"/>
    </source>
</evidence>
<dbReference type="SMART" id="SM00409">
    <property type="entry name" value="IG"/>
    <property type="match status" value="1"/>
</dbReference>
<dbReference type="PANTHER" id="PTHR19433">
    <property type="entry name" value="T-CELL RECEPTOR ALPHA CHAIN V REGION-RELATED"/>
    <property type="match status" value="1"/>
</dbReference>
<keyword evidence="5 8" id="KW-0472">Membrane</keyword>
<evidence type="ECO:0000313" key="10">
    <source>
        <dbReference type="EMBL" id="KAL1271800.1"/>
    </source>
</evidence>
<dbReference type="InterPro" id="IPR013106">
    <property type="entry name" value="Ig_V-set"/>
</dbReference>
<dbReference type="InterPro" id="IPR013783">
    <property type="entry name" value="Ig-like_fold"/>
</dbReference>
<dbReference type="PROSITE" id="PS50835">
    <property type="entry name" value="IG_LIKE"/>
    <property type="match status" value="1"/>
</dbReference>
<keyword evidence="8" id="KW-0812">Transmembrane</keyword>
<evidence type="ECO:0000256" key="5">
    <source>
        <dbReference type="ARBA" id="ARBA00023136"/>
    </source>
</evidence>
<reference evidence="10 11" key="1">
    <citation type="submission" date="2023-09" db="EMBL/GenBank/DDBJ databases">
        <authorList>
            <person name="Wang M."/>
        </authorList>
    </citation>
    <scope>NUCLEOTIDE SEQUENCE [LARGE SCALE GENOMIC DNA]</scope>
    <source>
        <strain evidence="10">GT-2023</strain>
        <tissue evidence="10">Liver</tissue>
    </source>
</reference>
<dbReference type="CDD" id="cd00099">
    <property type="entry name" value="IgV"/>
    <property type="match status" value="1"/>
</dbReference>
<feature type="transmembrane region" description="Helical" evidence="8">
    <location>
        <begin position="187"/>
        <end position="212"/>
    </location>
</feature>
<keyword evidence="4" id="KW-0391">Immunity</keyword>
<keyword evidence="6" id="KW-1015">Disulfide bond</keyword>
<dbReference type="Proteomes" id="UP001558613">
    <property type="component" value="Unassembled WGS sequence"/>
</dbReference>
<organism evidence="10 11">
    <name type="scientific">Cirrhinus molitorella</name>
    <name type="common">mud carp</name>
    <dbReference type="NCBI Taxonomy" id="172907"/>
    <lineage>
        <taxon>Eukaryota</taxon>
        <taxon>Metazoa</taxon>
        <taxon>Chordata</taxon>
        <taxon>Craniata</taxon>
        <taxon>Vertebrata</taxon>
        <taxon>Euteleostomi</taxon>
        <taxon>Actinopterygii</taxon>
        <taxon>Neopterygii</taxon>
        <taxon>Teleostei</taxon>
        <taxon>Ostariophysi</taxon>
        <taxon>Cypriniformes</taxon>
        <taxon>Cyprinidae</taxon>
        <taxon>Labeoninae</taxon>
        <taxon>Labeonini</taxon>
        <taxon>Cirrhinus</taxon>
    </lineage>
</organism>
<comment type="subcellular location">
    <subcellularLocation>
        <location evidence="1">Cell membrane</location>
    </subcellularLocation>
</comment>
<keyword evidence="7" id="KW-0325">Glycoprotein</keyword>
<dbReference type="InterPro" id="IPR003599">
    <property type="entry name" value="Ig_sub"/>
</dbReference>
<protein>
    <recommendedName>
        <fullName evidence="9">Ig-like domain-containing protein</fullName>
    </recommendedName>
</protein>
<sequence>MLHISAVALLLFGTGFFQVIFSIASIQVHPGQSVTMWCSHNIRVSGHLYWFKQTDGDVPITVVSTLYTESLQKVKPNFFNNFTKEHIVMDQFRKGTSLTIKQVKMSDSGFYFCGATDYYDIKFGDGTKLEIKAHVEKHHNLNTIVNATAVNDLYRSTVFIPERNYTRTTKNDYEKSSMSTEECSRNIYFTLTLLFGGIIFLTCIVPLILAIIKEHRKQTHKKVAACRAQQHNDKENDSVEYSAVNFSNKRPKTAGQHTEDTIAVYTNTI</sequence>
<evidence type="ECO:0000256" key="2">
    <source>
        <dbReference type="ARBA" id="ARBA00022475"/>
    </source>
</evidence>
<name>A0ABR3N4E6_9TELE</name>
<gene>
    <name evidence="10" type="ORF">QQF64_030816</name>
</gene>
<evidence type="ECO:0000256" key="8">
    <source>
        <dbReference type="SAM" id="Phobius"/>
    </source>
</evidence>
<comment type="caution">
    <text evidence="10">The sequence shown here is derived from an EMBL/GenBank/DDBJ whole genome shotgun (WGS) entry which is preliminary data.</text>
</comment>
<feature type="domain" description="Ig-like" evidence="9">
    <location>
        <begin position="17"/>
        <end position="117"/>
    </location>
</feature>
<dbReference type="SUPFAM" id="SSF48726">
    <property type="entry name" value="Immunoglobulin"/>
    <property type="match status" value="1"/>
</dbReference>
<keyword evidence="11" id="KW-1185">Reference proteome</keyword>
<dbReference type="Pfam" id="PF07686">
    <property type="entry name" value="V-set"/>
    <property type="match status" value="1"/>
</dbReference>
<dbReference type="InterPro" id="IPR007110">
    <property type="entry name" value="Ig-like_dom"/>
</dbReference>
<proteinExistence type="predicted"/>
<dbReference type="InterPro" id="IPR036179">
    <property type="entry name" value="Ig-like_dom_sf"/>
</dbReference>
<evidence type="ECO:0000256" key="6">
    <source>
        <dbReference type="ARBA" id="ARBA00023157"/>
    </source>
</evidence>